<evidence type="ECO:0000313" key="4">
    <source>
        <dbReference type="Proteomes" id="UP000759131"/>
    </source>
</evidence>
<feature type="compositionally biased region" description="Low complexity" evidence="2">
    <location>
        <begin position="108"/>
        <end position="117"/>
    </location>
</feature>
<reference evidence="3" key="1">
    <citation type="submission" date="2020-11" db="EMBL/GenBank/DDBJ databases">
        <authorList>
            <person name="Tran Van P."/>
        </authorList>
    </citation>
    <scope>NUCLEOTIDE SEQUENCE</scope>
</reference>
<dbReference type="GO" id="GO:0006357">
    <property type="term" value="P:regulation of transcription by RNA polymerase II"/>
    <property type="evidence" value="ECO:0007669"/>
    <property type="project" value="TreeGrafter"/>
</dbReference>
<keyword evidence="4" id="KW-1185">Reference proteome</keyword>
<dbReference type="InterPro" id="IPR026094">
    <property type="entry name" value="GPS2"/>
</dbReference>
<dbReference type="PANTHER" id="PTHR22654:SF2">
    <property type="entry name" value="G PROTEIN PATHWAY SUPPRESSOR 2"/>
    <property type="match status" value="1"/>
</dbReference>
<dbReference type="GO" id="GO:0003712">
    <property type="term" value="F:transcription coregulator activity"/>
    <property type="evidence" value="ECO:0007669"/>
    <property type="project" value="TreeGrafter"/>
</dbReference>
<dbReference type="EMBL" id="CAJPIZ010005354">
    <property type="protein sequence ID" value="CAG2108522.1"/>
    <property type="molecule type" value="Genomic_DNA"/>
</dbReference>
<feature type="region of interest" description="Disordered" evidence="2">
    <location>
        <begin position="100"/>
        <end position="137"/>
    </location>
</feature>
<dbReference type="OrthoDB" id="10038194at2759"/>
<gene>
    <name evidence="3" type="ORF">OSB1V03_LOCUS8514</name>
</gene>
<sequence length="190" mass="22268">METSISLEERKRAEERKRVEMKMSLKEIRLEFEKLESKVEKLKQQKHILFSQLKKVLNEDGVRRRNRDLQWTTDSALFQQEQQLQPLPFAPPFNQQFFAQRAPPPQQPFKAAFQPKPNVGRKRSHESRSPPPQANYKSACVTYTPNIGSEYFEVAFAPLIGCFSLAEVDFANQQQFYGMMTSAQSQRKYY</sequence>
<accession>A0A7R9Q1N1</accession>
<dbReference type="AlphaFoldDB" id="A0A7R9Q1N1"/>
<organism evidence="3">
    <name type="scientific">Medioppia subpectinata</name>
    <dbReference type="NCBI Taxonomy" id="1979941"/>
    <lineage>
        <taxon>Eukaryota</taxon>
        <taxon>Metazoa</taxon>
        <taxon>Ecdysozoa</taxon>
        <taxon>Arthropoda</taxon>
        <taxon>Chelicerata</taxon>
        <taxon>Arachnida</taxon>
        <taxon>Acari</taxon>
        <taxon>Acariformes</taxon>
        <taxon>Sarcoptiformes</taxon>
        <taxon>Oribatida</taxon>
        <taxon>Brachypylina</taxon>
        <taxon>Oppioidea</taxon>
        <taxon>Oppiidae</taxon>
        <taxon>Medioppia</taxon>
    </lineage>
</organism>
<dbReference type="GO" id="GO:0005667">
    <property type="term" value="C:transcription regulator complex"/>
    <property type="evidence" value="ECO:0007669"/>
    <property type="project" value="TreeGrafter"/>
</dbReference>
<evidence type="ECO:0000256" key="2">
    <source>
        <dbReference type="SAM" id="MobiDB-lite"/>
    </source>
</evidence>
<evidence type="ECO:0000313" key="3">
    <source>
        <dbReference type="EMBL" id="CAD7628092.1"/>
    </source>
</evidence>
<keyword evidence="1" id="KW-0175">Coiled coil</keyword>
<dbReference type="EMBL" id="OC859929">
    <property type="protein sequence ID" value="CAD7628092.1"/>
    <property type="molecule type" value="Genomic_DNA"/>
</dbReference>
<evidence type="ECO:0000256" key="1">
    <source>
        <dbReference type="SAM" id="Coils"/>
    </source>
</evidence>
<proteinExistence type="predicted"/>
<name>A0A7R9Q1N1_9ACAR</name>
<dbReference type="PANTHER" id="PTHR22654">
    <property type="entry name" value="G PROTEIN PATHWAY SUPPRESSOR 2"/>
    <property type="match status" value="1"/>
</dbReference>
<dbReference type="Pfam" id="PF15991">
    <property type="entry name" value="G_path_suppress"/>
    <property type="match status" value="1"/>
</dbReference>
<protein>
    <submittedName>
        <fullName evidence="3">Uncharacterized protein</fullName>
    </submittedName>
</protein>
<feature type="coiled-coil region" evidence="1">
    <location>
        <begin position="18"/>
        <end position="59"/>
    </location>
</feature>
<dbReference type="Proteomes" id="UP000759131">
    <property type="component" value="Unassembled WGS sequence"/>
</dbReference>